<dbReference type="Pfam" id="PF17132">
    <property type="entry name" value="Glyco_hydro_106"/>
    <property type="match status" value="2"/>
</dbReference>
<dbReference type="PANTHER" id="PTHR36848:SF2">
    <property type="entry name" value="SECRETED PROTEIN"/>
    <property type="match status" value="1"/>
</dbReference>
<evidence type="ECO:0000313" key="2">
    <source>
        <dbReference type="EMBL" id="RDU48421.1"/>
    </source>
</evidence>
<comment type="caution">
    <text evidence="2">The sequence shown here is derived from an EMBL/GenBank/DDBJ whole genome shotgun (WGS) entry which is preliminary data.</text>
</comment>
<reference evidence="1 4" key="2">
    <citation type="submission" date="2020-08" db="EMBL/GenBank/DDBJ databases">
        <title>Genome public.</title>
        <authorList>
            <person name="Liu C."/>
            <person name="Sun Q."/>
        </authorList>
    </citation>
    <scope>NUCLEOTIDE SEQUENCE [LARGE SCALE GENOMIC DNA]</scope>
    <source>
        <strain evidence="1 4">426_9</strain>
    </source>
</reference>
<keyword evidence="4" id="KW-1185">Reference proteome</keyword>
<dbReference type="NCBIfam" id="NF045579">
    <property type="entry name" value="rhamnoside_JR"/>
    <property type="match status" value="1"/>
</dbReference>
<dbReference type="EMBL" id="JACRTI010000039">
    <property type="protein sequence ID" value="MBC8602873.1"/>
    <property type="molecule type" value="Genomic_DNA"/>
</dbReference>
<name>A0A3D8HC27_9BACT</name>
<dbReference type="Proteomes" id="UP000629596">
    <property type="component" value="Unassembled WGS sequence"/>
</dbReference>
<keyword evidence="2" id="KW-0378">Hydrolase</keyword>
<protein>
    <submittedName>
        <fullName evidence="2">Glycoside hydrolase family 2</fullName>
    </submittedName>
</protein>
<evidence type="ECO:0000313" key="4">
    <source>
        <dbReference type="Proteomes" id="UP000629596"/>
    </source>
</evidence>
<dbReference type="AlphaFoldDB" id="A0A3D8HC27"/>
<dbReference type="GO" id="GO:0016787">
    <property type="term" value="F:hydrolase activity"/>
    <property type="evidence" value="ECO:0007669"/>
    <property type="project" value="UniProtKB-KW"/>
</dbReference>
<organism evidence="2 3">
    <name type="scientific">Parabacteroides acidifaciens</name>
    <dbReference type="NCBI Taxonomy" id="2290935"/>
    <lineage>
        <taxon>Bacteria</taxon>
        <taxon>Pseudomonadati</taxon>
        <taxon>Bacteroidota</taxon>
        <taxon>Bacteroidia</taxon>
        <taxon>Bacteroidales</taxon>
        <taxon>Tannerellaceae</taxon>
        <taxon>Parabacteroides</taxon>
    </lineage>
</organism>
<proteinExistence type="predicted"/>
<evidence type="ECO:0000313" key="3">
    <source>
        <dbReference type="Proteomes" id="UP000256321"/>
    </source>
</evidence>
<gene>
    <name evidence="2" type="ORF">DWU89_14595</name>
    <name evidence="1" type="ORF">H8784_14230</name>
</gene>
<reference evidence="2 3" key="1">
    <citation type="submission" date="2018-07" db="EMBL/GenBank/DDBJ databases">
        <title>Parabacteroides acidifaciens nov. sp., isolated from human feces.</title>
        <authorList>
            <person name="Wang Y.J."/>
        </authorList>
    </citation>
    <scope>NUCLEOTIDE SEQUENCE [LARGE SCALE GENOMIC DNA]</scope>
    <source>
        <strain evidence="2 3">426-9</strain>
    </source>
</reference>
<dbReference type="Proteomes" id="UP000256321">
    <property type="component" value="Unassembled WGS sequence"/>
</dbReference>
<dbReference type="EMBL" id="QREV01000039">
    <property type="protein sequence ID" value="RDU48421.1"/>
    <property type="molecule type" value="Genomic_DNA"/>
</dbReference>
<evidence type="ECO:0000313" key="1">
    <source>
        <dbReference type="EMBL" id="MBC8602873.1"/>
    </source>
</evidence>
<sequence length="960" mass="110109">MQRRSFIKQSVLWTAGCAVGSRMPLWGAVSGTDEATGATLRSGELYKLFRNPQSIYRPFVRWWWNGDKVEADELKRELHLLKDAGIGGVEINPVKFPGNDTDDLGKKSLHWLSDEWIDMLQVTFDEAKSLDMTCDLIVGSGWPFGAEFLTGDERADVVVNYSEKLSGPIDYEVSRDGLFCAADPAISSPFLGKKMELVSLQLVPEPFGSLDQAIDLMKNEVDGTFKFKVPDGKYVLFALVKIRGFLEVINGAPGATGPVLNHFNKPAVQKYLNNMSDKIQNRLGPLSGNIRSLFTDSMELEGSNWSYDMAEEFKKRRGYDVQPYLPFILFKMGSMGNVLTYEPKVEFTPELDDTIQRVRYDFEYTKAELLRERFTQTYLDWCKSLNVKSRAQAYGRGFFPLESSLDYDIPECESWTMTWLRHRLGEEMSEEDYRRGRAYTMVNKYVSSAAHLRGKRLVSCEEMTNTYTVFNMTLELLKIGGDQTAISGVTHSIFHGFNYSPKEAPFPGWIRYGAYYNENNNWWPYFKYYTAYKGRLASALQHGTMYADIAILNPIADMWSTLGMQNEPFPATTNVKYKTLVWEAISKNGSGCDYLSESIIRDAEMKDGYLCYGPRKYKTLFLIEVESMEPATARKLYDFVACGGRIFCIEAYPHKSVGLRDHDKHDREVQEYVEKMKQMDGRFVLLHKPEKDFVGWYQGVQKEYGLAPYLTIEKPDLYLMQNRYQGDNKEEIFFFSYAHRYDSHQTRITFSNEIVKGRQGWVWDLETGERYRLPLDVNNSYLFDFGPADSLLIVFDKQKRGNDYKPLPVSGTDLKDFSSDWDVEFRHSRENTVQNAHFDKLKDLKETDYVDFCGTVVYKKKINVSSPASMTLNLGLVHGVSEVFVNGQNCGVKWYGRRIHPIATQLKQGENTIEIHVVTVMGNYMKTLTDNKIAQAWTKRQDVVQPAGLVGPVTMYRVES</sequence>
<dbReference type="PANTHER" id="PTHR36848">
    <property type="entry name" value="DNA-BINDING PROTEIN (PUTATIVE SECRETED PROTEIN)-RELATED"/>
    <property type="match status" value="1"/>
</dbReference>
<dbReference type="SUPFAM" id="SSF49785">
    <property type="entry name" value="Galactose-binding domain-like"/>
    <property type="match status" value="1"/>
</dbReference>
<dbReference type="RefSeq" id="WP_115500366.1">
    <property type="nucleotide sequence ID" value="NZ_JACRTI010000039.1"/>
</dbReference>
<dbReference type="InterPro" id="IPR008979">
    <property type="entry name" value="Galactose-bd-like_sf"/>
</dbReference>
<dbReference type="Gene3D" id="2.60.120.260">
    <property type="entry name" value="Galactose-binding domain-like"/>
    <property type="match status" value="1"/>
</dbReference>
<accession>A0A3D8HC27</accession>
<dbReference type="InterPro" id="IPR053161">
    <property type="entry name" value="Ulvan_degrading_GH"/>
</dbReference>